<dbReference type="PIRSF" id="PIRSF005715">
    <property type="entry name" value="VPS45_Sec1"/>
    <property type="match status" value="1"/>
</dbReference>
<dbReference type="Gene3D" id="3.40.50.1910">
    <property type="match status" value="1"/>
</dbReference>
<name>A0A9W8CKY3_9FUNG</name>
<keyword evidence="3" id="KW-1185">Reference proteome</keyword>
<reference evidence="2" key="1">
    <citation type="submission" date="2022-07" db="EMBL/GenBank/DDBJ databases">
        <title>Phylogenomic reconstructions and comparative analyses of Kickxellomycotina fungi.</title>
        <authorList>
            <person name="Reynolds N.K."/>
            <person name="Stajich J.E."/>
            <person name="Barry K."/>
            <person name="Grigoriev I.V."/>
            <person name="Crous P."/>
            <person name="Smith M.E."/>
        </authorList>
    </citation>
    <scope>NUCLEOTIDE SEQUENCE</scope>
    <source>
        <strain evidence="2">NBRC 105413</strain>
    </source>
</reference>
<dbReference type="AlphaFoldDB" id="A0A9W8CKY3"/>
<dbReference type="InterPro" id="IPR043154">
    <property type="entry name" value="Sec-1-like_dom1"/>
</dbReference>
<evidence type="ECO:0000256" key="1">
    <source>
        <dbReference type="ARBA" id="ARBA00009884"/>
    </source>
</evidence>
<proteinExistence type="inferred from homology"/>
<dbReference type="EMBL" id="JANBOH010000007">
    <property type="protein sequence ID" value="KAJ1648321.1"/>
    <property type="molecule type" value="Genomic_DNA"/>
</dbReference>
<protein>
    <submittedName>
        <fullName evidence="2">Vesicle trafficking between the ER and Golgi</fullName>
    </submittedName>
</protein>
<accession>A0A9W8CKY3</accession>
<dbReference type="Proteomes" id="UP001145021">
    <property type="component" value="Unassembled WGS sequence"/>
</dbReference>
<dbReference type="Gene3D" id="3.40.50.2060">
    <property type="match status" value="1"/>
</dbReference>
<dbReference type="GO" id="GO:0016192">
    <property type="term" value="P:vesicle-mediated transport"/>
    <property type="evidence" value="ECO:0007669"/>
    <property type="project" value="InterPro"/>
</dbReference>
<dbReference type="InterPro" id="IPR027482">
    <property type="entry name" value="Sec1-like_dom2"/>
</dbReference>
<dbReference type="InterPro" id="IPR036045">
    <property type="entry name" value="Sec1-like_sf"/>
</dbReference>
<dbReference type="Gene3D" id="3.90.830.10">
    <property type="entry name" value="Syntaxin Binding Protein 1, Chain A, domain 2"/>
    <property type="match status" value="1"/>
</dbReference>
<dbReference type="Gene3D" id="1.25.40.60">
    <property type="match status" value="1"/>
</dbReference>
<organism evidence="2 3">
    <name type="scientific">Coemansia asiatica</name>
    <dbReference type="NCBI Taxonomy" id="1052880"/>
    <lineage>
        <taxon>Eukaryota</taxon>
        <taxon>Fungi</taxon>
        <taxon>Fungi incertae sedis</taxon>
        <taxon>Zoopagomycota</taxon>
        <taxon>Kickxellomycotina</taxon>
        <taxon>Kickxellomycetes</taxon>
        <taxon>Kickxellales</taxon>
        <taxon>Kickxellaceae</taxon>
        <taxon>Coemansia</taxon>
    </lineage>
</organism>
<evidence type="ECO:0000313" key="2">
    <source>
        <dbReference type="EMBL" id="KAJ1648321.1"/>
    </source>
</evidence>
<dbReference type="InterPro" id="IPR001619">
    <property type="entry name" value="Sec1-like"/>
</dbReference>
<comment type="caution">
    <text evidence="2">The sequence shown here is derived from an EMBL/GenBank/DDBJ whole genome shotgun (WGS) entry which is preliminary data.</text>
</comment>
<dbReference type="SUPFAM" id="SSF56815">
    <property type="entry name" value="Sec1/munc18-like (SM) proteins"/>
    <property type="match status" value="1"/>
</dbReference>
<sequence length="679" mass="73961">MDHSLRQRQIGALVRMLHLNEDNSGFGVFGNEKSASDNGASVPIWKVLVFDKFCRDVVSTVLRVNDLRENGVTVHMLLSSSRSPIPDVPAIYFMQPSAENIQLISKDISHDLYELYYVNFSSQLPRTLLEEFAVQTTASGTSHQVAQVYDQYLNFVCPEENMFSLHMPDTFEAIHNPSVSDTAMSALIDRIVNGLFSVLLTMKTVPVISAPRGNAAEMIAVRLDAKLREHVMSSRNNLFSEGAEDVVAQSKRSILVLLDRDMDLSSMLTHSWTYQGLIHDLYDIQLNQISTSQKDDSGRTLKKSYDLNVSDNFWAANAPQPFPEVAISIDDASNAFKREADEITRMSGVSSLDEVSNLDMGASTKQLQRAITSLPELTARKANIDMHMNIATSLLDMIKDRQLDVLFQMEEQIGRQSKASIIEAINDPEKANPQDKMRLYILYMLANEGLKQADKDECEAALRVAGCDMAPLEYINKLQGLNKMSSSIASPSVNGNAGTAAVTASGDLLGKFSSISNRLAGFTDSSSLGSILSGVRNLLPTRKQLPITRIIESAMSGRSSGPGLGIGLRSGIGGAGASVGGVGSGGASSAKMFEDFVHFDPKHARRGNLAGSNVTSEVAGPSQEAIVFVIGGGNYIEYQNLMEFAQRAVPRKHIVYGSTDIANADGFLKQLARLNQSSK</sequence>
<dbReference type="Pfam" id="PF00995">
    <property type="entry name" value="Sec1"/>
    <property type="match status" value="1"/>
</dbReference>
<dbReference type="PANTHER" id="PTHR11679">
    <property type="entry name" value="VESICLE PROTEIN SORTING-ASSOCIATED"/>
    <property type="match status" value="1"/>
</dbReference>
<dbReference type="InterPro" id="IPR043127">
    <property type="entry name" value="Sec-1-like_dom3a"/>
</dbReference>
<evidence type="ECO:0000313" key="3">
    <source>
        <dbReference type="Proteomes" id="UP001145021"/>
    </source>
</evidence>
<comment type="similarity">
    <text evidence="1">Belongs to the STXBP/unc-18/SEC1 family.</text>
</comment>
<gene>
    <name evidence="2" type="primary">SLY1</name>
    <name evidence="2" type="ORF">LPJ64_000374</name>
</gene>